<protein>
    <recommendedName>
        <fullName evidence="3">Sulfotransferase</fullName>
        <ecNumber evidence="3">2.8.2.-</ecNumber>
    </recommendedName>
</protein>
<keyword evidence="2 3" id="KW-0808">Transferase</keyword>
<comment type="caution">
    <text evidence="5">The sequence shown here is derived from an EMBL/GenBank/DDBJ whole genome shotgun (WGS) entry which is preliminary data.</text>
</comment>
<evidence type="ECO:0000313" key="6">
    <source>
        <dbReference type="Proteomes" id="UP001454036"/>
    </source>
</evidence>
<feature type="domain" description="Sulfotransferase" evidence="4">
    <location>
        <begin position="2"/>
        <end position="189"/>
    </location>
</feature>
<evidence type="ECO:0000256" key="1">
    <source>
        <dbReference type="ARBA" id="ARBA00005771"/>
    </source>
</evidence>
<comment type="similarity">
    <text evidence="1 3">Belongs to the sulfotransferase 1 family.</text>
</comment>
<organism evidence="5 6">
    <name type="scientific">Lithospermum erythrorhizon</name>
    <name type="common">Purple gromwell</name>
    <name type="synonym">Lithospermum officinale var. erythrorhizon</name>
    <dbReference type="NCBI Taxonomy" id="34254"/>
    <lineage>
        <taxon>Eukaryota</taxon>
        <taxon>Viridiplantae</taxon>
        <taxon>Streptophyta</taxon>
        <taxon>Embryophyta</taxon>
        <taxon>Tracheophyta</taxon>
        <taxon>Spermatophyta</taxon>
        <taxon>Magnoliopsida</taxon>
        <taxon>eudicotyledons</taxon>
        <taxon>Gunneridae</taxon>
        <taxon>Pentapetalae</taxon>
        <taxon>asterids</taxon>
        <taxon>lamiids</taxon>
        <taxon>Boraginales</taxon>
        <taxon>Boraginaceae</taxon>
        <taxon>Boraginoideae</taxon>
        <taxon>Lithospermeae</taxon>
        <taxon>Lithospermum</taxon>
    </lineage>
</organism>
<gene>
    <name evidence="5" type="ORF">LIER_24030</name>
</gene>
<dbReference type="PANTHER" id="PTHR11783">
    <property type="entry name" value="SULFOTRANSFERASE SULT"/>
    <property type="match status" value="1"/>
</dbReference>
<sequence length="199" mass="22712">MLATHAPIGLLPKSLLESKCKLVYLSRNPKDTFVSYWHFAMNTKPENYAGVSSIEEGVDMFCKGLIICGPFWDHVLDYWNASLEKSDNVFFLTYEQLLSEPIPLVRRLADFLGYGFSTEEEDSRMVDAIVKMCSFENLSKLEVNNCSNKVSGDGFTNKSFFWRGEAGDWKNHLMLELANLLDDVTEQKFIIGHNFKSLV</sequence>
<dbReference type="Proteomes" id="UP001454036">
    <property type="component" value="Unassembled WGS sequence"/>
</dbReference>
<reference evidence="5 6" key="1">
    <citation type="submission" date="2024-01" db="EMBL/GenBank/DDBJ databases">
        <title>The complete chloroplast genome sequence of Lithospermum erythrorhizon: insights into the phylogenetic relationship among Boraginaceae species and the maternal lineages of purple gromwells.</title>
        <authorList>
            <person name="Okada T."/>
            <person name="Watanabe K."/>
        </authorList>
    </citation>
    <scope>NUCLEOTIDE SEQUENCE [LARGE SCALE GENOMIC DNA]</scope>
</reference>
<dbReference type="EMBL" id="BAABME010006894">
    <property type="protein sequence ID" value="GAA0169579.1"/>
    <property type="molecule type" value="Genomic_DNA"/>
</dbReference>
<name>A0AAV3QZP7_LITER</name>
<dbReference type="AlphaFoldDB" id="A0AAV3QZP7"/>
<accession>A0AAV3QZP7</accession>
<keyword evidence="6" id="KW-1185">Reference proteome</keyword>
<evidence type="ECO:0000256" key="2">
    <source>
        <dbReference type="ARBA" id="ARBA00022679"/>
    </source>
</evidence>
<proteinExistence type="inferred from homology"/>
<evidence type="ECO:0000259" key="4">
    <source>
        <dbReference type="Pfam" id="PF00685"/>
    </source>
</evidence>
<dbReference type="Pfam" id="PF00685">
    <property type="entry name" value="Sulfotransfer_1"/>
    <property type="match status" value="1"/>
</dbReference>
<evidence type="ECO:0000313" key="5">
    <source>
        <dbReference type="EMBL" id="GAA0169579.1"/>
    </source>
</evidence>
<evidence type="ECO:0000256" key="3">
    <source>
        <dbReference type="RuleBase" id="RU361155"/>
    </source>
</evidence>
<dbReference type="Gene3D" id="3.40.50.300">
    <property type="entry name" value="P-loop containing nucleotide triphosphate hydrolases"/>
    <property type="match status" value="1"/>
</dbReference>
<dbReference type="GO" id="GO:0008146">
    <property type="term" value="F:sulfotransferase activity"/>
    <property type="evidence" value="ECO:0007669"/>
    <property type="project" value="InterPro"/>
</dbReference>
<dbReference type="SUPFAM" id="SSF52540">
    <property type="entry name" value="P-loop containing nucleoside triphosphate hydrolases"/>
    <property type="match status" value="1"/>
</dbReference>
<dbReference type="InterPro" id="IPR027417">
    <property type="entry name" value="P-loop_NTPase"/>
</dbReference>
<dbReference type="EC" id="2.8.2.-" evidence="3"/>
<dbReference type="InterPro" id="IPR000863">
    <property type="entry name" value="Sulfotransferase_dom"/>
</dbReference>